<accession>X1SRM7</accession>
<feature type="transmembrane region" description="Helical" evidence="1">
    <location>
        <begin position="12"/>
        <end position="34"/>
    </location>
</feature>
<name>X1SRM7_9ZZZZ</name>
<evidence type="ECO:0000313" key="2">
    <source>
        <dbReference type="EMBL" id="GAI95583.1"/>
    </source>
</evidence>
<evidence type="ECO:0000256" key="1">
    <source>
        <dbReference type="SAM" id="Phobius"/>
    </source>
</evidence>
<feature type="transmembrane region" description="Helical" evidence="1">
    <location>
        <begin position="41"/>
        <end position="63"/>
    </location>
</feature>
<protein>
    <submittedName>
        <fullName evidence="2">Uncharacterized protein</fullName>
    </submittedName>
</protein>
<keyword evidence="1" id="KW-0812">Transmembrane</keyword>
<sequence length="140" mass="15852">MNMALEEPIRTIVVIAINFVLFYIASAILCGIMFRRDSKRWTWLNIIMAALISVAWVFGWGYLAGLGSATVITFGLIIFFLCWIVWVTIGGVGDKSAVYATLGTLILWFLLCWVFMVIMNLTNVTEFNVTDFPTLLDWLP</sequence>
<proteinExistence type="predicted"/>
<organism evidence="2">
    <name type="scientific">marine sediment metagenome</name>
    <dbReference type="NCBI Taxonomy" id="412755"/>
    <lineage>
        <taxon>unclassified sequences</taxon>
        <taxon>metagenomes</taxon>
        <taxon>ecological metagenomes</taxon>
    </lineage>
</organism>
<keyword evidence="1" id="KW-0472">Membrane</keyword>
<gene>
    <name evidence="2" type="ORF">S12H4_33075</name>
</gene>
<feature type="transmembrane region" description="Helical" evidence="1">
    <location>
        <begin position="69"/>
        <end position="89"/>
    </location>
</feature>
<comment type="caution">
    <text evidence="2">The sequence shown here is derived from an EMBL/GenBank/DDBJ whole genome shotgun (WGS) entry which is preliminary data.</text>
</comment>
<keyword evidence="1" id="KW-1133">Transmembrane helix</keyword>
<feature type="transmembrane region" description="Helical" evidence="1">
    <location>
        <begin position="96"/>
        <end position="119"/>
    </location>
</feature>
<dbReference type="EMBL" id="BARW01019464">
    <property type="protein sequence ID" value="GAI95583.1"/>
    <property type="molecule type" value="Genomic_DNA"/>
</dbReference>
<dbReference type="AlphaFoldDB" id="X1SRM7"/>
<reference evidence="2" key="1">
    <citation type="journal article" date="2014" name="Front. Microbiol.">
        <title>High frequency of phylogenetically diverse reductive dehalogenase-homologous genes in deep subseafloor sedimentary metagenomes.</title>
        <authorList>
            <person name="Kawai M."/>
            <person name="Futagami T."/>
            <person name="Toyoda A."/>
            <person name="Takaki Y."/>
            <person name="Nishi S."/>
            <person name="Hori S."/>
            <person name="Arai W."/>
            <person name="Tsubouchi T."/>
            <person name="Morono Y."/>
            <person name="Uchiyama I."/>
            <person name="Ito T."/>
            <person name="Fujiyama A."/>
            <person name="Inagaki F."/>
            <person name="Takami H."/>
        </authorList>
    </citation>
    <scope>NUCLEOTIDE SEQUENCE</scope>
    <source>
        <strain evidence="2">Expedition CK06-06</strain>
    </source>
</reference>